<keyword evidence="5 7" id="KW-0472">Membrane</keyword>
<feature type="transmembrane region" description="Helical" evidence="7">
    <location>
        <begin position="232"/>
        <end position="261"/>
    </location>
</feature>
<protein>
    <submittedName>
        <fullName evidence="8">Putative PurR-regulated permease PerM</fullName>
    </submittedName>
</protein>
<evidence type="ECO:0000256" key="5">
    <source>
        <dbReference type="ARBA" id="ARBA00023136"/>
    </source>
</evidence>
<feature type="region of interest" description="Disordered" evidence="6">
    <location>
        <begin position="356"/>
        <end position="381"/>
    </location>
</feature>
<feature type="transmembrane region" description="Helical" evidence="7">
    <location>
        <begin position="12"/>
        <end position="30"/>
    </location>
</feature>
<dbReference type="OrthoDB" id="5761230at2"/>
<sequence length="381" mass="40536">MSPSETSSRQRDPIRIANYVALLVLLGVLLIWARVIVVSLLVGVGIGAILAPVLEAMQRRLRVPRGIAAALIALIAIALVGGIGWAFAGVVDSQAALLAERGPALVQRLQELANGLLHRFPWLQKNMASMDVAGTASSVGTMVFKGAWSGVGVLSGLVFAIVIGLYVAVDAGEYRQGVVRAVPARHRERADRFVGQASKVVRTWFHAQLIDMLIIGSLTSLGLWAVGADYWLLLGVLTGVLGIIPYVGIIIVVVFAALLTLASDVSRLPWVLGVFLATQQLEGHVILPMVMRGKVQLPAAPLLVIMLLMGSWAGLLGVLIAPPLFAVLRLAYLEFYVPRVDGMKNEDEPMEAITVLPGTQASGRESPPRAAPSRPTPQATA</sequence>
<feature type="transmembrane region" description="Helical" evidence="7">
    <location>
        <begin position="147"/>
        <end position="169"/>
    </location>
</feature>
<organism evidence="8 9">
    <name type="scientific">Panacagrimonas perspica</name>
    <dbReference type="NCBI Taxonomy" id="381431"/>
    <lineage>
        <taxon>Bacteria</taxon>
        <taxon>Pseudomonadati</taxon>
        <taxon>Pseudomonadota</taxon>
        <taxon>Gammaproteobacteria</taxon>
        <taxon>Nevskiales</taxon>
        <taxon>Nevskiaceae</taxon>
        <taxon>Panacagrimonas</taxon>
    </lineage>
</organism>
<dbReference type="PANTHER" id="PTHR21716">
    <property type="entry name" value="TRANSMEMBRANE PROTEIN"/>
    <property type="match status" value="1"/>
</dbReference>
<keyword evidence="4 7" id="KW-1133">Transmembrane helix</keyword>
<reference evidence="8 9" key="1">
    <citation type="submission" date="2019-03" db="EMBL/GenBank/DDBJ databases">
        <title>Genomic Encyclopedia of Type Strains, Phase IV (KMG-IV): sequencing the most valuable type-strain genomes for metagenomic binning, comparative biology and taxonomic classification.</title>
        <authorList>
            <person name="Goeker M."/>
        </authorList>
    </citation>
    <scope>NUCLEOTIDE SEQUENCE [LARGE SCALE GENOMIC DNA]</scope>
    <source>
        <strain evidence="8 9">DSM 26377</strain>
    </source>
</reference>
<comment type="subcellular location">
    <subcellularLocation>
        <location evidence="1">Membrane</location>
        <topology evidence="1">Multi-pass membrane protein</topology>
    </subcellularLocation>
</comment>
<feature type="transmembrane region" description="Helical" evidence="7">
    <location>
        <begin position="36"/>
        <end position="54"/>
    </location>
</feature>
<dbReference type="Pfam" id="PF01594">
    <property type="entry name" value="AI-2E_transport"/>
    <property type="match status" value="1"/>
</dbReference>
<keyword evidence="3 7" id="KW-0812">Transmembrane</keyword>
<feature type="compositionally biased region" description="Low complexity" evidence="6">
    <location>
        <begin position="371"/>
        <end position="381"/>
    </location>
</feature>
<dbReference type="InterPro" id="IPR002549">
    <property type="entry name" value="AI-2E-like"/>
</dbReference>
<evidence type="ECO:0000313" key="8">
    <source>
        <dbReference type="EMBL" id="TDU28262.1"/>
    </source>
</evidence>
<evidence type="ECO:0000256" key="4">
    <source>
        <dbReference type="ARBA" id="ARBA00022989"/>
    </source>
</evidence>
<gene>
    <name evidence="8" type="ORF">DFR24_2629</name>
</gene>
<dbReference type="RefSeq" id="WP_133881828.1">
    <property type="nucleotide sequence ID" value="NZ_MWIN01000005.1"/>
</dbReference>
<comment type="caution">
    <text evidence="8">The sequence shown here is derived from an EMBL/GenBank/DDBJ whole genome shotgun (WGS) entry which is preliminary data.</text>
</comment>
<feature type="transmembrane region" description="Helical" evidence="7">
    <location>
        <begin position="299"/>
        <end position="321"/>
    </location>
</feature>
<evidence type="ECO:0000256" key="2">
    <source>
        <dbReference type="ARBA" id="ARBA00009773"/>
    </source>
</evidence>
<proteinExistence type="inferred from homology"/>
<dbReference type="Proteomes" id="UP000295341">
    <property type="component" value="Unassembled WGS sequence"/>
</dbReference>
<evidence type="ECO:0000256" key="6">
    <source>
        <dbReference type="SAM" id="MobiDB-lite"/>
    </source>
</evidence>
<evidence type="ECO:0000256" key="7">
    <source>
        <dbReference type="SAM" id="Phobius"/>
    </source>
</evidence>
<evidence type="ECO:0000313" key="9">
    <source>
        <dbReference type="Proteomes" id="UP000295341"/>
    </source>
</evidence>
<keyword evidence="9" id="KW-1185">Reference proteome</keyword>
<feature type="transmembrane region" description="Helical" evidence="7">
    <location>
        <begin position="66"/>
        <end position="88"/>
    </location>
</feature>
<dbReference type="AlphaFoldDB" id="A0A4R7P492"/>
<dbReference type="EMBL" id="SOBT01000009">
    <property type="protein sequence ID" value="TDU28262.1"/>
    <property type="molecule type" value="Genomic_DNA"/>
</dbReference>
<dbReference type="GO" id="GO:0055085">
    <property type="term" value="P:transmembrane transport"/>
    <property type="evidence" value="ECO:0007669"/>
    <property type="project" value="TreeGrafter"/>
</dbReference>
<dbReference type="PANTHER" id="PTHR21716:SF62">
    <property type="entry name" value="TRANSPORT PROTEIN YDBI-RELATED"/>
    <property type="match status" value="1"/>
</dbReference>
<feature type="transmembrane region" description="Helical" evidence="7">
    <location>
        <begin position="209"/>
        <end position="226"/>
    </location>
</feature>
<dbReference type="GO" id="GO:0016020">
    <property type="term" value="C:membrane"/>
    <property type="evidence" value="ECO:0007669"/>
    <property type="project" value="UniProtKB-SubCell"/>
</dbReference>
<comment type="similarity">
    <text evidence="2">Belongs to the autoinducer-2 exporter (AI-2E) (TC 2.A.86) family.</text>
</comment>
<accession>A0A4R7P492</accession>
<name>A0A4R7P492_9GAMM</name>
<evidence type="ECO:0000256" key="1">
    <source>
        <dbReference type="ARBA" id="ARBA00004141"/>
    </source>
</evidence>
<evidence type="ECO:0000256" key="3">
    <source>
        <dbReference type="ARBA" id="ARBA00022692"/>
    </source>
</evidence>